<dbReference type="WBParaSite" id="L893_g28418.t1">
    <property type="protein sequence ID" value="L893_g28418.t1"/>
    <property type="gene ID" value="L893_g28418"/>
</dbReference>
<proteinExistence type="predicted"/>
<accession>A0A1I7ZQ46</accession>
<dbReference type="Proteomes" id="UP000095287">
    <property type="component" value="Unplaced"/>
</dbReference>
<protein>
    <submittedName>
        <fullName evidence="3">Uncharacterized protein</fullName>
    </submittedName>
</protein>
<evidence type="ECO:0000313" key="2">
    <source>
        <dbReference type="Proteomes" id="UP000095287"/>
    </source>
</evidence>
<feature type="region of interest" description="Disordered" evidence="1">
    <location>
        <begin position="1"/>
        <end position="55"/>
    </location>
</feature>
<reference evidence="3" key="1">
    <citation type="submission" date="2016-11" db="UniProtKB">
        <authorList>
            <consortium name="WormBaseParasite"/>
        </authorList>
    </citation>
    <scope>IDENTIFICATION</scope>
</reference>
<keyword evidence="2" id="KW-1185">Reference proteome</keyword>
<sequence>MEGHVTAQTSHGRLTRGVSYQSSSNTSVASRFSSTLSPTTASSPEDVPRRDSFSVPQSGIHTCVVSLESFQIGSWDRSGPKCPKGDQLETSLNHFEKVLGHFGPKVFLGIRGAVDAPDARPTLGFGEPHSA</sequence>
<evidence type="ECO:0000256" key="1">
    <source>
        <dbReference type="SAM" id="MobiDB-lite"/>
    </source>
</evidence>
<organism evidence="2 3">
    <name type="scientific">Steinernema glaseri</name>
    <dbReference type="NCBI Taxonomy" id="37863"/>
    <lineage>
        <taxon>Eukaryota</taxon>
        <taxon>Metazoa</taxon>
        <taxon>Ecdysozoa</taxon>
        <taxon>Nematoda</taxon>
        <taxon>Chromadorea</taxon>
        <taxon>Rhabditida</taxon>
        <taxon>Tylenchina</taxon>
        <taxon>Panagrolaimomorpha</taxon>
        <taxon>Strongyloidoidea</taxon>
        <taxon>Steinernematidae</taxon>
        <taxon>Steinernema</taxon>
    </lineage>
</organism>
<feature type="compositionally biased region" description="Low complexity" evidence="1">
    <location>
        <begin position="33"/>
        <end position="44"/>
    </location>
</feature>
<evidence type="ECO:0000313" key="3">
    <source>
        <dbReference type="WBParaSite" id="L893_g28418.t1"/>
    </source>
</evidence>
<dbReference type="AlphaFoldDB" id="A0A1I7ZQ46"/>
<name>A0A1I7ZQ46_9BILA</name>
<feature type="compositionally biased region" description="Polar residues" evidence="1">
    <location>
        <begin position="1"/>
        <end position="32"/>
    </location>
</feature>